<dbReference type="AlphaFoldDB" id="A0A4P6XHM6"/>
<proteinExistence type="predicted"/>
<reference evidence="3" key="1">
    <citation type="submission" date="2019-03" db="EMBL/GenBank/DDBJ databases">
        <title>Snf2 controls pulcherriminic acid biosynthesis and connects pigmentation and antifungal activity of the yeast Metschnikowia pulcherrima.</title>
        <authorList>
            <person name="Gore-Lloyd D."/>
            <person name="Sumann I."/>
            <person name="Brachmann A.O."/>
            <person name="Schneeberger K."/>
            <person name="Ortiz-Merino R.A."/>
            <person name="Moreno-Beltran M."/>
            <person name="Schlaefli M."/>
            <person name="Kirner P."/>
            <person name="Santos Kron A."/>
            <person name="Wolfe K.H."/>
            <person name="Piel J."/>
            <person name="Ahrens C.H."/>
            <person name="Henk D."/>
            <person name="Freimoser F.M."/>
        </authorList>
    </citation>
    <scope>NUCLEOTIDE SEQUENCE [LARGE SCALE GENOMIC DNA]</scope>
    <source>
        <strain evidence="3">APC 1.2</strain>
    </source>
</reference>
<sequence length="633" mass="69623">MSSPSRQVIDPLICSYSENAERRPRMPLMLLGNNVHAPAGKTAPQHQNQASSWTPLVTRTLSTELGLLNSTPSLKLFNLCRNGGYTDNTDFGLNLTPFLTHNMNLLAHPVSSGAISGPGTFTPYYDKSMHMADFFMDSPIRVSPGKLDAITPLRFDLSEENKRELKLNPSLSVKKRVQQPKRSITQLDTPARHHAKKNGAVGIKLEPASDSENDENDENINKAVEAHFATPSKRKILRETPSTALNKTPMKTPLQDKPQFRTPAGKCPVSSPSTVIMSSAVKLPAALGSKAPQPPTPTPHKDGLFVEPVMGIFSENKGLKTGENDASKKLVRQKLGTNKFQIVFTDVHTLMNGKKKKGTSGAKGEKKPEKKKSKGKLAAPQNGFSQYLDHGSFGQADGSFGSHGSHVNTFGGLHPTLSFSVPHEFNTSMTSSKEFSMTHNSTVNTSSGNMTSADHASFDMMHGGIMLTPNGKFLLDTLFEKASPGVVHQKSASRYLNMHGDKDMHVTHEMPNHREYMPPPKLFSLQQAAQAALREKLHELHHDHHLQYHLQALFQSKPPNNVLMSTPQHDHVHGFANYTQAESSPTENHSIQMLYLQLHPKQDGNSPNEAPSKMSKTASAVTKKAPKRKQKKR</sequence>
<keyword evidence="3" id="KW-1185">Reference proteome</keyword>
<feature type="region of interest" description="Disordered" evidence="1">
    <location>
        <begin position="245"/>
        <end position="271"/>
    </location>
</feature>
<accession>A0A4P6XHM6</accession>
<name>A0A4P6XHM6_9ASCO</name>
<feature type="compositionally biased region" description="Basic residues" evidence="1">
    <location>
        <begin position="624"/>
        <end position="633"/>
    </location>
</feature>
<evidence type="ECO:0000256" key="1">
    <source>
        <dbReference type="SAM" id="MobiDB-lite"/>
    </source>
</evidence>
<evidence type="ECO:0000313" key="3">
    <source>
        <dbReference type="Proteomes" id="UP000292447"/>
    </source>
</evidence>
<gene>
    <name evidence="2" type="ORF">METSCH_A05860</name>
</gene>
<protein>
    <submittedName>
        <fullName evidence="2">Uncharacterized protein</fullName>
    </submittedName>
</protein>
<feature type="region of interest" description="Disordered" evidence="1">
    <location>
        <begin position="353"/>
        <end position="381"/>
    </location>
</feature>
<feature type="region of interest" description="Disordered" evidence="1">
    <location>
        <begin position="599"/>
        <end position="633"/>
    </location>
</feature>
<feature type="compositionally biased region" description="Polar residues" evidence="1">
    <location>
        <begin position="603"/>
        <end position="620"/>
    </location>
</feature>
<evidence type="ECO:0000313" key="2">
    <source>
        <dbReference type="EMBL" id="QBM85955.1"/>
    </source>
</evidence>
<organism evidence="2 3">
    <name type="scientific">Metschnikowia aff. pulcherrima</name>
    <dbReference type="NCBI Taxonomy" id="2163413"/>
    <lineage>
        <taxon>Eukaryota</taxon>
        <taxon>Fungi</taxon>
        <taxon>Dikarya</taxon>
        <taxon>Ascomycota</taxon>
        <taxon>Saccharomycotina</taxon>
        <taxon>Pichiomycetes</taxon>
        <taxon>Metschnikowiaceae</taxon>
        <taxon>Metschnikowia</taxon>
    </lineage>
</organism>
<dbReference type="Proteomes" id="UP000292447">
    <property type="component" value="Chromosome I"/>
</dbReference>
<dbReference type="EMBL" id="CP034456">
    <property type="protein sequence ID" value="QBM85955.1"/>
    <property type="molecule type" value="Genomic_DNA"/>
</dbReference>